<accession>A0A8T4GRK1</accession>
<reference evidence="1" key="1">
    <citation type="submission" date="2021-03" db="EMBL/GenBank/DDBJ databases">
        <title>Genomic Encyclopedia of Type Strains, Phase IV (KMG-IV): sequencing the most valuable type-strain genomes for metagenomic binning, comparative biology and taxonomic classification.</title>
        <authorList>
            <person name="Goeker M."/>
        </authorList>
    </citation>
    <scope>NUCLEOTIDE SEQUENCE</scope>
    <source>
        <strain evidence="1">DSM 22443</strain>
    </source>
</reference>
<gene>
    <name evidence="1" type="ORF">J2752_002224</name>
</gene>
<name>A0A8T4GRK1_9EURY</name>
<proteinExistence type="predicted"/>
<evidence type="ECO:0000313" key="2">
    <source>
        <dbReference type="Proteomes" id="UP000765891"/>
    </source>
</evidence>
<protein>
    <submittedName>
        <fullName evidence="1">Uncharacterized protein</fullName>
    </submittedName>
</protein>
<organism evidence="1 2">
    <name type="scientific">Halarchaeum rubridurum</name>
    <dbReference type="NCBI Taxonomy" id="489911"/>
    <lineage>
        <taxon>Archaea</taxon>
        <taxon>Methanobacteriati</taxon>
        <taxon>Methanobacteriota</taxon>
        <taxon>Stenosarchaea group</taxon>
        <taxon>Halobacteria</taxon>
        <taxon>Halobacteriales</taxon>
        <taxon>Halobacteriaceae</taxon>
    </lineage>
</organism>
<sequence>MTEARAFTGSAAAVSVGVGADPCARTRGRLADRKRAKRGLVGSLRA</sequence>
<dbReference type="RefSeq" id="WP_188872622.1">
    <property type="nucleotide sequence ID" value="NZ_BMOO01000005.1"/>
</dbReference>
<dbReference type="AlphaFoldDB" id="A0A8T4GRK1"/>
<dbReference type="EMBL" id="JAGGKO010000004">
    <property type="protein sequence ID" value="MBP1955301.1"/>
    <property type="molecule type" value="Genomic_DNA"/>
</dbReference>
<comment type="caution">
    <text evidence="1">The sequence shown here is derived from an EMBL/GenBank/DDBJ whole genome shotgun (WGS) entry which is preliminary data.</text>
</comment>
<dbReference type="Proteomes" id="UP000765891">
    <property type="component" value="Unassembled WGS sequence"/>
</dbReference>
<evidence type="ECO:0000313" key="1">
    <source>
        <dbReference type="EMBL" id="MBP1955301.1"/>
    </source>
</evidence>